<dbReference type="PANTHER" id="PTHR38479">
    <property type="entry name" value="LMO0824 PROTEIN"/>
    <property type="match status" value="1"/>
</dbReference>
<accession>A0A7X0ZHY6</accession>
<comment type="caution">
    <text evidence="2">The sequence shown here is derived from an EMBL/GenBank/DDBJ whole genome shotgun (WGS) entry which is preliminary data.</text>
</comment>
<sequence length="364" mass="42330">MQSVTNSQIAQNRLSNSGLLQNKFSSAPEASRALFGIQSQYQQFGEISLFNRVTNLTKEKLLHDYDQKDLIKIWGQRMTVHMYTPSDWFFVHNVYSDKNNWLKKHASSLGHDLDELLVEMEKLLLSAEKIPKEAFAKLLGGHAKELMQWGGVFIQGSLDGTLFCVPESPKTRFYSHRNWISAEKQANWLENGRDEAGLEVMIDRYFSAYGPATIRDFKHWTGLRKFEFQQTLETALENYFSYLGEDGQIYYSKTEVQAELEQQRPLLLGKFDPLFVSYGKKDWLADITETSLIWRPAGQIEAVLIINGFLYGTWRYKITGNKIIFTFYLTKKITKKNQKFVELEARKLAEFLHKNYQGSFFEQI</sequence>
<proteinExistence type="predicted"/>
<dbReference type="EMBL" id="JAARZO010000003">
    <property type="protein sequence ID" value="MBC2287640.1"/>
    <property type="molecule type" value="Genomic_DNA"/>
</dbReference>
<dbReference type="InterPro" id="IPR009351">
    <property type="entry name" value="AlkZ-like"/>
</dbReference>
<name>A0A7X0ZHY6_9LIST</name>
<organism evidence="2 4">
    <name type="scientific">Listeria farberi</name>
    <dbReference type="NCBI Taxonomy" id="2713500"/>
    <lineage>
        <taxon>Bacteria</taxon>
        <taxon>Bacillati</taxon>
        <taxon>Bacillota</taxon>
        <taxon>Bacilli</taxon>
        <taxon>Bacillales</taxon>
        <taxon>Listeriaceae</taxon>
        <taxon>Listeria</taxon>
    </lineage>
</organism>
<protein>
    <submittedName>
        <fullName evidence="2">Winged helix DNA-binding domain-containing protein</fullName>
    </submittedName>
</protein>
<gene>
    <name evidence="1" type="ORF">HB839_08685</name>
    <name evidence="2" type="ORF">HCB47_08430</name>
</gene>
<dbReference type="RefSeq" id="WP_185319798.1">
    <property type="nucleotide sequence ID" value="NZ_JAARPH010000003.1"/>
</dbReference>
<evidence type="ECO:0000313" key="3">
    <source>
        <dbReference type="Proteomes" id="UP000518829"/>
    </source>
</evidence>
<keyword evidence="3" id="KW-1185">Reference proteome</keyword>
<evidence type="ECO:0000313" key="4">
    <source>
        <dbReference type="Proteomes" id="UP000558070"/>
    </source>
</evidence>
<evidence type="ECO:0000313" key="2">
    <source>
        <dbReference type="EMBL" id="MBC2287640.1"/>
    </source>
</evidence>
<reference evidence="3 4" key="1">
    <citation type="submission" date="2020-03" db="EMBL/GenBank/DDBJ databases">
        <title>Soil Listeria distribution.</title>
        <authorList>
            <person name="Liao J."/>
            <person name="Wiedmann M."/>
        </authorList>
    </citation>
    <scope>NUCLEOTIDE SEQUENCE [LARGE SCALE GENOMIC DNA]</scope>
    <source>
        <strain evidence="2 4">FSL L7-0072</strain>
        <strain evidence="1 3">FSL L7-1699</strain>
    </source>
</reference>
<dbReference type="PANTHER" id="PTHR38479:SF2">
    <property type="entry name" value="WINGED HELIX DNA-BINDING DOMAIN-CONTAINING PROTEIN"/>
    <property type="match status" value="1"/>
</dbReference>
<dbReference type="Pfam" id="PF06224">
    <property type="entry name" value="AlkZ-like"/>
    <property type="match status" value="1"/>
</dbReference>
<dbReference type="Proteomes" id="UP000518829">
    <property type="component" value="Unassembled WGS sequence"/>
</dbReference>
<evidence type="ECO:0000313" key="1">
    <source>
        <dbReference type="EMBL" id="MBC1375600.1"/>
    </source>
</evidence>
<keyword evidence="2" id="KW-0238">DNA-binding</keyword>
<dbReference type="GO" id="GO:0003677">
    <property type="term" value="F:DNA binding"/>
    <property type="evidence" value="ECO:0007669"/>
    <property type="project" value="UniProtKB-KW"/>
</dbReference>
<dbReference type="Proteomes" id="UP000558070">
    <property type="component" value="Unassembled WGS sequence"/>
</dbReference>
<dbReference type="AlphaFoldDB" id="A0A7X0ZHY6"/>
<dbReference type="EMBL" id="JAARPH010000003">
    <property type="protein sequence ID" value="MBC1375600.1"/>
    <property type="molecule type" value="Genomic_DNA"/>
</dbReference>